<evidence type="ECO:0000313" key="2">
    <source>
        <dbReference type="EMBL" id="PNU01175.1"/>
    </source>
</evidence>
<dbReference type="InterPro" id="IPR036237">
    <property type="entry name" value="Xyl_isomerase-like_sf"/>
</dbReference>
<evidence type="ECO:0000259" key="1">
    <source>
        <dbReference type="Pfam" id="PF01261"/>
    </source>
</evidence>
<dbReference type="AlphaFoldDB" id="A0A2K2F0Y2"/>
<dbReference type="OrthoDB" id="9798407at2"/>
<dbReference type="RefSeq" id="WP_103080033.1">
    <property type="nucleotide sequence ID" value="NZ_CP021850.1"/>
</dbReference>
<dbReference type="PANTHER" id="PTHR12110">
    <property type="entry name" value="HYDROXYPYRUVATE ISOMERASE"/>
    <property type="match status" value="1"/>
</dbReference>
<organism evidence="2 3">
    <name type="scientific">Clostridium thermosuccinogenes</name>
    <dbReference type="NCBI Taxonomy" id="84032"/>
    <lineage>
        <taxon>Bacteria</taxon>
        <taxon>Bacillati</taxon>
        <taxon>Bacillota</taxon>
        <taxon>Clostridia</taxon>
        <taxon>Eubacteriales</taxon>
        <taxon>Clostridiaceae</taxon>
        <taxon>Clostridium</taxon>
    </lineage>
</organism>
<protein>
    <submittedName>
        <fullName evidence="2">Sugar phosphate isomerase</fullName>
    </submittedName>
</protein>
<dbReference type="PANTHER" id="PTHR12110:SF41">
    <property type="entry name" value="INOSOSE DEHYDRATASE"/>
    <property type="match status" value="1"/>
</dbReference>
<sequence>MGKIGLQLFSIRELLSDDFAGTLEKVGKIGYEGVEFAGYYNIPAKEMKKILDDTNLKAAGSHVGIDDLKNSLDRVIEYNLEIGNKNIVCPWLPVEMRDSADAYKKTADLFNKIGDKCKSNGLQFGYHNHEFELEKFDGIYGLDILVSNTQPELLHMELDTFFFDYCGLKAVDFIEKYGERCSLLHIKDMKSKEEKVSTIVGSGTIDFTEVLSLGSKLNTSWYIIEQEEFEKPQLQSIEESFNNLKNIMAKIK</sequence>
<gene>
    <name evidence="2" type="ORF">CDQ84_01940</name>
</gene>
<dbReference type="Pfam" id="PF01261">
    <property type="entry name" value="AP_endonuc_2"/>
    <property type="match status" value="1"/>
</dbReference>
<feature type="domain" description="Xylose isomerase-like TIM barrel" evidence="1">
    <location>
        <begin position="24"/>
        <end position="246"/>
    </location>
</feature>
<dbReference type="SUPFAM" id="SSF51658">
    <property type="entry name" value="Xylose isomerase-like"/>
    <property type="match status" value="1"/>
</dbReference>
<dbReference type="EMBL" id="NIOJ01000003">
    <property type="protein sequence ID" value="PNU01175.1"/>
    <property type="molecule type" value="Genomic_DNA"/>
</dbReference>
<proteinExistence type="predicted"/>
<dbReference type="GO" id="GO:0016853">
    <property type="term" value="F:isomerase activity"/>
    <property type="evidence" value="ECO:0007669"/>
    <property type="project" value="UniProtKB-KW"/>
</dbReference>
<dbReference type="InterPro" id="IPR013022">
    <property type="entry name" value="Xyl_isomerase-like_TIM-brl"/>
</dbReference>
<comment type="caution">
    <text evidence="2">The sequence shown here is derived from an EMBL/GenBank/DDBJ whole genome shotgun (WGS) entry which is preliminary data.</text>
</comment>
<dbReference type="Gene3D" id="3.20.20.150">
    <property type="entry name" value="Divalent-metal-dependent TIM barrel enzymes"/>
    <property type="match status" value="1"/>
</dbReference>
<evidence type="ECO:0000313" key="3">
    <source>
        <dbReference type="Proteomes" id="UP000236151"/>
    </source>
</evidence>
<keyword evidence="2" id="KW-0413">Isomerase</keyword>
<name>A0A2K2F0Y2_9CLOT</name>
<accession>A0A2K2F0Y2</accession>
<reference evidence="2 3" key="1">
    <citation type="submission" date="2017-06" db="EMBL/GenBank/DDBJ databases">
        <title>Investigating the central metabolism of Clostridium thermosuccinogenes.</title>
        <authorList>
            <person name="Koendjbiharie J.G."/>
            <person name="van Kranenburg R."/>
        </authorList>
    </citation>
    <scope>NUCLEOTIDE SEQUENCE [LARGE SCALE GENOMIC DNA]</scope>
    <source>
        <strain evidence="2 3">DSM 5806</strain>
    </source>
</reference>
<keyword evidence="3" id="KW-1185">Reference proteome</keyword>
<dbReference type="KEGG" id="cthd:CDO33_10860"/>
<dbReference type="InterPro" id="IPR050312">
    <property type="entry name" value="IolE/XylAMocC-like"/>
</dbReference>
<dbReference type="Proteomes" id="UP000236151">
    <property type="component" value="Unassembled WGS sequence"/>
</dbReference>